<reference evidence="1 2" key="1">
    <citation type="submission" date="2024-01" db="EMBL/GenBank/DDBJ databases">
        <title>A draft genome for the cacao thread blight pathogen Marasmiellus scandens.</title>
        <authorList>
            <person name="Baruah I.K."/>
            <person name="Leung J."/>
            <person name="Bukari Y."/>
            <person name="Amoako-Attah I."/>
            <person name="Meinhardt L.W."/>
            <person name="Bailey B.A."/>
            <person name="Cohen S.P."/>
        </authorList>
    </citation>
    <scope>NUCLEOTIDE SEQUENCE [LARGE SCALE GENOMIC DNA]</scope>
    <source>
        <strain evidence="1 2">GH-19</strain>
    </source>
</reference>
<evidence type="ECO:0000313" key="2">
    <source>
        <dbReference type="Proteomes" id="UP001498398"/>
    </source>
</evidence>
<comment type="caution">
    <text evidence="1">The sequence shown here is derived from an EMBL/GenBank/DDBJ whole genome shotgun (WGS) entry which is preliminary data.</text>
</comment>
<protein>
    <recommendedName>
        <fullName evidence="3">F-box domain-containing protein</fullName>
    </recommendedName>
</protein>
<dbReference type="Gene3D" id="3.80.10.10">
    <property type="entry name" value="Ribonuclease Inhibitor"/>
    <property type="match status" value="1"/>
</dbReference>
<gene>
    <name evidence="1" type="ORF">VKT23_019672</name>
</gene>
<evidence type="ECO:0008006" key="3">
    <source>
        <dbReference type="Google" id="ProtNLM"/>
    </source>
</evidence>
<evidence type="ECO:0000313" key="1">
    <source>
        <dbReference type="EMBL" id="KAK7435410.1"/>
    </source>
</evidence>
<dbReference type="Proteomes" id="UP001498398">
    <property type="component" value="Unassembled WGS sequence"/>
</dbReference>
<sequence length="505" mass="58152">MLYSETKFPQEVIEEIFTHLTAKRYTLISFFPEIETPLKRELLSCALACKAFSLPALRALWHTMDSMIPLLKLLPNFKLTVDDRYVLVGSINNSTSQRFDFYSRMVKSFFHGFRDRTGNSYKLADSVYHLLSIMRPMPLPSLTRFCCVVDDPEETFHWMPLFLSASLKAAYIHVHPYFEADLLIYLYLVKEVASSFERLVVDCQEKESTFCYLEAASQLESLRALQLTLPRTGHNSTSLGRDIPCLGALQHLEEIHLESRRLEHSYGHGQEVRGHFPSLKRLYLGTDYFFITAFLDVFRNSPLELLDVCALGLDRDQDACEDIFQAVVHHWSETLTSFSFDLGAHYPWAMERSELKLSHSIETLYSLRRLKVFQLTGCSRRLYMTNKDVSTLCDAWPHLTDLKIGVRPGGQDFSPTPSSLPILFRRCRNLKRATLPLYVSNPPPLITLDWILPSHELGKVDYIVDEDELPEPRPRGCGISFGRCVFIFEKSGSRSCTIRLRCKEM</sequence>
<accession>A0ABR1IMC5</accession>
<dbReference type="EMBL" id="JBANRG010000107">
    <property type="protein sequence ID" value="KAK7435410.1"/>
    <property type="molecule type" value="Genomic_DNA"/>
</dbReference>
<name>A0ABR1IMC5_9AGAR</name>
<proteinExistence type="predicted"/>
<keyword evidence="2" id="KW-1185">Reference proteome</keyword>
<dbReference type="InterPro" id="IPR032675">
    <property type="entry name" value="LRR_dom_sf"/>
</dbReference>
<dbReference type="SUPFAM" id="SSF52047">
    <property type="entry name" value="RNI-like"/>
    <property type="match status" value="1"/>
</dbReference>
<organism evidence="1 2">
    <name type="scientific">Marasmiellus scandens</name>
    <dbReference type="NCBI Taxonomy" id="2682957"/>
    <lineage>
        <taxon>Eukaryota</taxon>
        <taxon>Fungi</taxon>
        <taxon>Dikarya</taxon>
        <taxon>Basidiomycota</taxon>
        <taxon>Agaricomycotina</taxon>
        <taxon>Agaricomycetes</taxon>
        <taxon>Agaricomycetidae</taxon>
        <taxon>Agaricales</taxon>
        <taxon>Marasmiineae</taxon>
        <taxon>Omphalotaceae</taxon>
        <taxon>Marasmiellus</taxon>
    </lineage>
</organism>